<organism evidence="2">
    <name type="scientific">Echinostoma caproni</name>
    <dbReference type="NCBI Taxonomy" id="27848"/>
    <lineage>
        <taxon>Eukaryota</taxon>
        <taxon>Metazoa</taxon>
        <taxon>Spiralia</taxon>
        <taxon>Lophotrochozoa</taxon>
        <taxon>Platyhelminthes</taxon>
        <taxon>Trematoda</taxon>
        <taxon>Digenea</taxon>
        <taxon>Plagiorchiida</taxon>
        <taxon>Echinostomata</taxon>
        <taxon>Echinostomatoidea</taxon>
        <taxon>Echinostomatidae</taxon>
        <taxon>Echinostoma</taxon>
    </lineage>
</organism>
<accession>A0A183AN74</accession>
<evidence type="ECO:0000256" key="1">
    <source>
        <dbReference type="SAM" id="Coils"/>
    </source>
</evidence>
<feature type="coiled-coil region" evidence="1">
    <location>
        <begin position="100"/>
        <end position="127"/>
    </location>
</feature>
<dbReference type="AlphaFoldDB" id="A0A183AN74"/>
<proteinExistence type="predicted"/>
<reference evidence="2" key="1">
    <citation type="submission" date="2016-06" db="UniProtKB">
        <authorList>
            <consortium name="WormBaseParasite"/>
        </authorList>
    </citation>
    <scope>IDENTIFICATION</scope>
</reference>
<evidence type="ECO:0000313" key="2">
    <source>
        <dbReference type="WBParaSite" id="ECPE_0000843501-mRNA-1"/>
    </source>
</evidence>
<name>A0A183AN74_9TREM</name>
<sequence length="301" mass="32859">LQSLWLSPRLSLPSSTVPPISVQSSRSDCVSVPTGSSLQPNSSVYATVLSLLESPRSAPLKDVPAFVSAAGLVPGETRATVSGQLEDELEAEATRQVVMAARLEQAAKQAAHRAETLQDLADEAKLRAFEAVAEGEALANRERALQATAREQAHPLQSLSEKPSGLDVLLDKKPRKLRKRDSLVHGPTNFPDPEDASSLEALRVLYLQRLLSDPERREPRLSGLLDTSDRLVFVPSPSMWTDHSPEAREDTDMKPLRKLLFAESAYEPDNGLVIPERILASSALVDDEDEDDNGYFDGFSN</sequence>
<protein>
    <submittedName>
        <fullName evidence="2">Coiled-coil domain containing 117</fullName>
    </submittedName>
</protein>
<keyword evidence="1" id="KW-0175">Coiled coil</keyword>
<dbReference type="WBParaSite" id="ECPE_0000843501-mRNA-1">
    <property type="protein sequence ID" value="ECPE_0000843501-mRNA-1"/>
    <property type="gene ID" value="ECPE_0000843501"/>
</dbReference>